<proteinExistence type="predicted"/>
<dbReference type="EMBL" id="RPFJ01000011">
    <property type="protein sequence ID" value="RPD96502.1"/>
    <property type="molecule type" value="Genomic_DNA"/>
</dbReference>
<keyword evidence="3" id="KW-1185">Reference proteome</keyword>
<gene>
    <name evidence="2" type="ORF">EGM88_09040</name>
</gene>
<protein>
    <submittedName>
        <fullName evidence="2">6-phosphogluconate dehydrogenase</fullName>
    </submittedName>
</protein>
<dbReference type="Proteomes" id="UP000270856">
    <property type="component" value="Unassembled WGS sequence"/>
</dbReference>
<sequence>MKKIVGIIVAVASVLLIGYFLIVYYATFSNGYRSGELIKITHKGLIFKTWEGEISQGVSESQHFSFSVESSEKEVIQQLKDFQGMQVKLTYKERFATFPWLGDTKYFVTEVKATTKE</sequence>
<evidence type="ECO:0000313" key="3">
    <source>
        <dbReference type="Proteomes" id="UP000270856"/>
    </source>
</evidence>
<keyword evidence="1" id="KW-1133">Transmembrane helix</keyword>
<feature type="transmembrane region" description="Helical" evidence="1">
    <location>
        <begin position="6"/>
        <end position="26"/>
    </location>
</feature>
<evidence type="ECO:0000313" key="2">
    <source>
        <dbReference type="EMBL" id="RPD96502.1"/>
    </source>
</evidence>
<keyword evidence="1" id="KW-0472">Membrane</keyword>
<dbReference type="OrthoDB" id="9794557at2"/>
<dbReference type="RefSeq" id="WP_123897701.1">
    <property type="nucleotide sequence ID" value="NZ_RPFJ01000011.1"/>
</dbReference>
<accession>A0A3N4NJC2</accession>
<dbReference type="AlphaFoldDB" id="A0A3N4NJC2"/>
<name>A0A3N4NJC2_9FLAO</name>
<evidence type="ECO:0000256" key="1">
    <source>
        <dbReference type="SAM" id="Phobius"/>
    </source>
</evidence>
<organism evidence="2 3">
    <name type="scientific">Aureibaculum marinum</name>
    <dbReference type="NCBI Taxonomy" id="2487930"/>
    <lineage>
        <taxon>Bacteria</taxon>
        <taxon>Pseudomonadati</taxon>
        <taxon>Bacteroidota</taxon>
        <taxon>Flavobacteriia</taxon>
        <taxon>Flavobacteriales</taxon>
        <taxon>Flavobacteriaceae</taxon>
        <taxon>Aureibaculum</taxon>
    </lineage>
</organism>
<reference evidence="2 3" key="1">
    <citation type="submission" date="2018-11" db="EMBL/GenBank/DDBJ databases">
        <title>Aureibaculum marinum gen. nov., sp. nov., a member of the family Flavobacteriaceae isolated from the Bohai Sea.</title>
        <authorList>
            <person name="Ji X."/>
        </authorList>
    </citation>
    <scope>NUCLEOTIDE SEQUENCE [LARGE SCALE GENOMIC DNA]</scope>
    <source>
        <strain evidence="2 3">BH-SD17</strain>
    </source>
</reference>
<comment type="caution">
    <text evidence="2">The sequence shown here is derived from an EMBL/GenBank/DDBJ whole genome shotgun (WGS) entry which is preliminary data.</text>
</comment>
<keyword evidence="1" id="KW-0812">Transmembrane</keyword>